<dbReference type="PANTHER" id="PTHR42852">
    <property type="entry name" value="THIOL:DISULFIDE INTERCHANGE PROTEIN DSBE"/>
    <property type="match status" value="1"/>
</dbReference>
<dbReference type="PROSITE" id="PS51352">
    <property type="entry name" value="THIOREDOXIN_2"/>
    <property type="match status" value="1"/>
</dbReference>
<comment type="subcellular location">
    <subcellularLocation>
        <location evidence="1">Cell envelope</location>
    </subcellularLocation>
</comment>
<proteinExistence type="predicted"/>
<keyword evidence="4" id="KW-0676">Redox-active center</keyword>
<dbReference type="InterPro" id="IPR036249">
    <property type="entry name" value="Thioredoxin-like_sf"/>
</dbReference>
<organism evidence="6 7">
    <name type="scientific">Pedobacter nyackensis</name>
    <dbReference type="NCBI Taxonomy" id="475255"/>
    <lineage>
        <taxon>Bacteria</taxon>
        <taxon>Pseudomonadati</taxon>
        <taxon>Bacteroidota</taxon>
        <taxon>Sphingobacteriia</taxon>
        <taxon>Sphingobacteriales</taxon>
        <taxon>Sphingobacteriaceae</taxon>
        <taxon>Pedobacter</taxon>
    </lineage>
</organism>
<evidence type="ECO:0000256" key="1">
    <source>
        <dbReference type="ARBA" id="ARBA00004196"/>
    </source>
</evidence>
<accession>A0A1W2DWM7</accession>
<dbReference type="SUPFAM" id="SSF52833">
    <property type="entry name" value="Thioredoxin-like"/>
    <property type="match status" value="1"/>
</dbReference>
<dbReference type="GO" id="GO:0030313">
    <property type="term" value="C:cell envelope"/>
    <property type="evidence" value="ECO:0007669"/>
    <property type="project" value="UniProtKB-SubCell"/>
</dbReference>
<dbReference type="OrthoDB" id="9815205at2"/>
<evidence type="ECO:0000313" key="6">
    <source>
        <dbReference type="EMBL" id="SMD01328.1"/>
    </source>
</evidence>
<keyword evidence="3" id="KW-1015">Disulfide bond</keyword>
<dbReference type="EMBL" id="FWYB01000008">
    <property type="protein sequence ID" value="SMD01328.1"/>
    <property type="molecule type" value="Genomic_DNA"/>
</dbReference>
<evidence type="ECO:0000256" key="4">
    <source>
        <dbReference type="ARBA" id="ARBA00023284"/>
    </source>
</evidence>
<sequence>MKTKILALLMTTAITNIEAQSIKDQERSVDAPYSIKLEILEKNHSSAVPTKLSLEVYEFFSAYGIKANQSIVEQDIRGKKLTKSLAIPSAVSFLQIRYKFGKSYGKFFGGQRAYLIEDGDDFTCELYPDSVWFHGKGALKMNLQTQLFKLLIKYEDRKTDIFNPNYFEDEMRLFNRINNEQIELLTRYKGLVSDKVYNYLYHQCTGSENFRMLAIVRNTVLSNLPESSGRAMAFYSKHIAGARFENLSDSVHISSTFMDFLYLKEKFDFELISTDTAHINKIGAITLFSNIKKKYKGNIRSRLFVIGFSDLAKRYSDVLGYLDTAIHSSKNTAYFNLLQKLSKSLTNGQMAYPFELPDSSGKLLKLEDLKGKVVIMDFWFTGCIACKVLAKQMIPILKHFKGKDVAFVSVNVDHAKETWLKSLRKGEYTHEGNFDVFTDGLGYGHPILKHYNFNSYPRLIIIGPDGRLISATPPRPVDDQHLKDLMKLIESNLL</sequence>
<reference evidence="6 7" key="1">
    <citation type="submission" date="2017-04" db="EMBL/GenBank/DDBJ databases">
        <authorList>
            <person name="Afonso C.L."/>
            <person name="Miller P.J."/>
            <person name="Scott M.A."/>
            <person name="Spackman E."/>
            <person name="Goraichik I."/>
            <person name="Dimitrov K.M."/>
            <person name="Suarez D.L."/>
            <person name="Swayne D.E."/>
        </authorList>
    </citation>
    <scope>NUCLEOTIDE SEQUENCE [LARGE SCALE GENOMIC DNA]</scope>
    <source>
        <strain evidence="6 7">DSM 19625</strain>
    </source>
</reference>
<dbReference type="InterPro" id="IPR013766">
    <property type="entry name" value="Thioredoxin_domain"/>
</dbReference>
<dbReference type="RefSeq" id="WP_084290259.1">
    <property type="nucleotide sequence ID" value="NZ_FWYB01000008.1"/>
</dbReference>
<dbReference type="PANTHER" id="PTHR42852:SF6">
    <property type="entry name" value="THIOL:DISULFIDE INTERCHANGE PROTEIN DSBE"/>
    <property type="match status" value="1"/>
</dbReference>
<keyword evidence="7" id="KW-1185">Reference proteome</keyword>
<keyword evidence="2" id="KW-0201">Cytochrome c-type biogenesis</keyword>
<dbReference type="AlphaFoldDB" id="A0A1W2DWM7"/>
<dbReference type="STRING" id="475255.SAMN04488101_108164"/>
<feature type="domain" description="Thioredoxin" evidence="5">
    <location>
        <begin position="345"/>
        <end position="494"/>
    </location>
</feature>
<gene>
    <name evidence="6" type="ORF">SAMN04488101_108164</name>
</gene>
<evidence type="ECO:0000313" key="7">
    <source>
        <dbReference type="Proteomes" id="UP000192678"/>
    </source>
</evidence>
<dbReference type="Proteomes" id="UP000192678">
    <property type="component" value="Unassembled WGS sequence"/>
</dbReference>
<dbReference type="Gene3D" id="3.40.30.10">
    <property type="entry name" value="Glutaredoxin"/>
    <property type="match status" value="1"/>
</dbReference>
<dbReference type="InterPro" id="IPR012336">
    <property type="entry name" value="Thioredoxin-like_fold"/>
</dbReference>
<name>A0A1W2DWM7_9SPHI</name>
<dbReference type="CDD" id="cd02966">
    <property type="entry name" value="TlpA_like_family"/>
    <property type="match status" value="1"/>
</dbReference>
<protein>
    <submittedName>
        <fullName evidence="6">Cytochrome oxidase Cu insertion factor, SCO1/SenC/PrrC family</fullName>
    </submittedName>
</protein>
<dbReference type="InterPro" id="IPR050553">
    <property type="entry name" value="Thioredoxin_ResA/DsbE_sf"/>
</dbReference>
<dbReference type="GO" id="GO:0017004">
    <property type="term" value="P:cytochrome complex assembly"/>
    <property type="evidence" value="ECO:0007669"/>
    <property type="project" value="UniProtKB-KW"/>
</dbReference>
<evidence type="ECO:0000256" key="2">
    <source>
        <dbReference type="ARBA" id="ARBA00022748"/>
    </source>
</evidence>
<dbReference type="Pfam" id="PF13905">
    <property type="entry name" value="Thioredoxin_8"/>
    <property type="match status" value="1"/>
</dbReference>
<evidence type="ECO:0000256" key="3">
    <source>
        <dbReference type="ARBA" id="ARBA00023157"/>
    </source>
</evidence>
<evidence type="ECO:0000259" key="5">
    <source>
        <dbReference type="PROSITE" id="PS51352"/>
    </source>
</evidence>